<evidence type="ECO:0000313" key="2">
    <source>
        <dbReference type="Proteomes" id="UP001355207"/>
    </source>
</evidence>
<dbReference type="RefSeq" id="XP_066077728.1">
    <property type="nucleotide sequence ID" value="XM_066221631.1"/>
</dbReference>
<organism evidence="1 2">
    <name type="scientific">Kwoniella dendrophila CBS 6074</name>
    <dbReference type="NCBI Taxonomy" id="1295534"/>
    <lineage>
        <taxon>Eukaryota</taxon>
        <taxon>Fungi</taxon>
        <taxon>Dikarya</taxon>
        <taxon>Basidiomycota</taxon>
        <taxon>Agaricomycotina</taxon>
        <taxon>Tremellomycetes</taxon>
        <taxon>Tremellales</taxon>
        <taxon>Cryptococcaceae</taxon>
        <taxon>Kwoniella</taxon>
    </lineage>
</organism>
<name>A0AAX4K2I2_9TREE</name>
<keyword evidence="2" id="KW-1185">Reference proteome</keyword>
<accession>A0AAX4K2I2</accession>
<protein>
    <submittedName>
        <fullName evidence="1">Uncharacterized protein</fullName>
    </submittedName>
</protein>
<dbReference type="AlphaFoldDB" id="A0AAX4K2I2"/>
<gene>
    <name evidence="1" type="ORF">L201_005903</name>
</gene>
<reference evidence="1 2" key="1">
    <citation type="submission" date="2024-01" db="EMBL/GenBank/DDBJ databases">
        <title>Comparative genomics of Cryptococcus and Kwoniella reveals pathogenesis evolution and contrasting modes of karyotype evolution via chromosome fusion or intercentromeric recombination.</title>
        <authorList>
            <person name="Coelho M.A."/>
            <person name="David-Palma M."/>
            <person name="Shea T."/>
            <person name="Bowers K."/>
            <person name="McGinley-Smith S."/>
            <person name="Mohammad A.W."/>
            <person name="Gnirke A."/>
            <person name="Yurkov A.M."/>
            <person name="Nowrousian M."/>
            <person name="Sun S."/>
            <person name="Cuomo C.A."/>
            <person name="Heitman J."/>
        </authorList>
    </citation>
    <scope>NUCLEOTIDE SEQUENCE [LARGE SCALE GENOMIC DNA]</scope>
    <source>
        <strain evidence="1 2">CBS 6074</strain>
    </source>
</reference>
<evidence type="ECO:0000313" key="1">
    <source>
        <dbReference type="EMBL" id="WWC90965.1"/>
    </source>
</evidence>
<dbReference type="EMBL" id="CP144105">
    <property type="protein sequence ID" value="WWC90965.1"/>
    <property type="molecule type" value="Genomic_DNA"/>
</dbReference>
<dbReference type="GeneID" id="91096573"/>
<proteinExistence type="predicted"/>
<dbReference type="Proteomes" id="UP001355207">
    <property type="component" value="Chromosome 8"/>
</dbReference>
<sequence length="429" mass="48881">MTYLPTGGLSRVLRVSKECFEDAIKVLYNSIAHKTYKKIEKTCSDVHRLRFYTSCIRHIDLTEAKVNLQIHAKIFNRLPSLVSITKGEDRLVLDNRSISPCSPTRATLYEEYDCYSQQTGEGFYRDLPDYIPKNWIVSRHVSYIKIVHGGSALFELMDLVDQTNLFFENWTCSQGLFANPIDKMEMPFNVSCQLFLDKLLKIDELKSPMPKKLCISINEETVGTRIQYLIEELSKLVEEIRMVSCEDENGKTVPHTTIREFFANPIRWSSKVNEKQLKRLDILLRLEGDSNVSINIDASKAKDSDLGNTATIDGHGNLEYFGITLDATHLDRGEQSLFITFSTITKNLPALSQIARDMLKIGGFNCEYSLNVTGTGIIGNNKTTSETLTTLLRREIMEILKYSNMVATSNHFSQVGWKRLSPEQRVSMI</sequence>